<gene>
    <name evidence="2" type="ORF">GJ744_005672</name>
</gene>
<reference evidence="2" key="1">
    <citation type="submission" date="2020-02" db="EMBL/GenBank/DDBJ databases">
        <authorList>
            <person name="Palmer J.M."/>
        </authorList>
    </citation>
    <scope>NUCLEOTIDE SEQUENCE</scope>
    <source>
        <strain evidence="2">EPUS1.4</strain>
        <tissue evidence="2">Thallus</tissue>
    </source>
</reference>
<keyword evidence="3" id="KW-1185">Reference proteome</keyword>
<dbReference type="AlphaFoldDB" id="A0A8H7A6X4"/>
<protein>
    <submittedName>
        <fullName evidence="2">Uncharacterized protein</fullName>
    </submittedName>
</protein>
<evidence type="ECO:0000256" key="1">
    <source>
        <dbReference type="SAM" id="MobiDB-lite"/>
    </source>
</evidence>
<name>A0A8H7A6X4_9EURO</name>
<accession>A0A8H7A6X4</accession>
<dbReference type="EMBL" id="JAACFV010000247">
    <property type="protein sequence ID" value="KAF7502484.1"/>
    <property type="molecule type" value="Genomic_DNA"/>
</dbReference>
<evidence type="ECO:0000313" key="2">
    <source>
        <dbReference type="EMBL" id="KAF7502484.1"/>
    </source>
</evidence>
<sequence>MTQSKISKQRRSRNDPNLYPQQAPKRKFGTDVTESAVNSVSDAILGGSRTRYVCKATVTNKFDFQITYRPGAQNLKADLLTRQQKENEVFRAKLDPHLNQSLLKLENLSDEVKQDIAVEALDEDETPEEDLRSLVEIVEEANRKSPQFDIIRGAREEDRTEKVQEYNLDDYTELDGLLFCQNKLAIS</sequence>
<comment type="caution">
    <text evidence="2">The sequence shown here is derived from an EMBL/GenBank/DDBJ whole genome shotgun (WGS) entry which is preliminary data.</text>
</comment>
<organism evidence="2 3">
    <name type="scientific">Endocarpon pusillum</name>
    <dbReference type="NCBI Taxonomy" id="364733"/>
    <lineage>
        <taxon>Eukaryota</taxon>
        <taxon>Fungi</taxon>
        <taxon>Dikarya</taxon>
        <taxon>Ascomycota</taxon>
        <taxon>Pezizomycotina</taxon>
        <taxon>Eurotiomycetes</taxon>
        <taxon>Chaetothyriomycetidae</taxon>
        <taxon>Verrucariales</taxon>
        <taxon>Verrucariaceae</taxon>
        <taxon>Endocarpon</taxon>
    </lineage>
</organism>
<evidence type="ECO:0000313" key="3">
    <source>
        <dbReference type="Proteomes" id="UP000606974"/>
    </source>
</evidence>
<dbReference type="Proteomes" id="UP000606974">
    <property type="component" value="Unassembled WGS sequence"/>
</dbReference>
<proteinExistence type="predicted"/>
<dbReference type="OrthoDB" id="2273864at2759"/>
<feature type="region of interest" description="Disordered" evidence="1">
    <location>
        <begin position="1"/>
        <end position="31"/>
    </location>
</feature>